<evidence type="ECO:0000256" key="2">
    <source>
        <dbReference type="ARBA" id="ARBA00022714"/>
    </source>
</evidence>
<evidence type="ECO:0000256" key="8">
    <source>
        <dbReference type="ARBA" id="ARBA00046332"/>
    </source>
</evidence>
<dbReference type="Pfam" id="PF04324">
    <property type="entry name" value="Fer2_BFD"/>
    <property type="match status" value="1"/>
</dbReference>
<keyword evidence="6" id="KW-0411">Iron-sulfur</keyword>
<accession>A0A7K0DVH0</accession>
<keyword evidence="11" id="KW-1185">Reference proteome</keyword>
<keyword evidence="2" id="KW-0001">2Fe-2S</keyword>
<evidence type="ECO:0000313" key="11">
    <source>
        <dbReference type="Proteomes" id="UP000431401"/>
    </source>
</evidence>
<evidence type="ECO:0000256" key="5">
    <source>
        <dbReference type="ARBA" id="ARBA00023004"/>
    </source>
</evidence>
<keyword evidence="5" id="KW-0408">Iron</keyword>
<dbReference type="PANTHER" id="PTHR37424">
    <property type="entry name" value="BACTERIOFERRITIN-ASSOCIATED FERREDOXIN"/>
    <property type="match status" value="1"/>
</dbReference>
<evidence type="ECO:0000256" key="4">
    <source>
        <dbReference type="ARBA" id="ARBA00022982"/>
    </source>
</evidence>
<dbReference type="EMBL" id="WEGI01000011">
    <property type="protein sequence ID" value="MQY29332.1"/>
    <property type="molecule type" value="Genomic_DNA"/>
</dbReference>
<organism evidence="10 11">
    <name type="scientific">Nocardia aurantia</name>
    <dbReference type="NCBI Taxonomy" id="2585199"/>
    <lineage>
        <taxon>Bacteria</taxon>
        <taxon>Bacillati</taxon>
        <taxon>Actinomycetota</taxon>
        <taxon>Actinomycetes</taxon>
        <taxon>Mycobacteriales</taxon>
        <taxon>Nocardiaceae</taxon>
        <taxon>Nocardia</taxon>
    </lineage>
</organism>
<evidence type="ECO:0000313" key="10">
    <source>
        <dbReference type="EMBL" id="MQY29332.1"/>
    </source>
</evidence>
<protein>
    <recommendedName>
        <fullName evidence="7">Bacterioferritin-associated ferredoxin</fullName>
    </recommendedName>
</protein>
<evidence type="ECO:0000256" key="7">
    <source>
        <dbReference type="ARBA" id="ARBA00039386"/>
    </source>
</evidence>
<comment type="similarity">
    <text evidence="8">Belongs to the Bfd family.</text>
</comment>
<keyword evidence="1" id="KW-0813">Transport</keyword>
<dbReference type="PANTHER" id="PTHR37424:SF1">
    <property type="entry name" value="BACTERIOFERRITIN-ASSOCIATED FERREDOXIN"/>
    <property type="match status" value="1"/>
</dbReference>
<name>A0A7K0DVH0_9NOCA</name>
<evidence type="ECO:0000256" key="1">
    <source>
        <dbReference type="ARBA" id="ARBA00022448"/>
    </source>
</evidence>
<dbReference type="GO" id="GO:0046872">
    <property type="term" value="F:metal ion binding"/>
    <property type="evidence" value="ECO:0007669"/>
    <property type="project" value="UniProtKB-KW"/>
</dbReference>
<dbReference type="OrthoDB" id="9815350at2"/>
<feature type="domain" description="BFD-like [2Fe-2S]-binding" evidence="9">
    <location>
        <begin position="2"/>
        <end position="49"/>
    </location>
</feature>
<dbReference type="RefSeq" id="WP_153346152.1">
    <property type="nucleotide sequence ID" value="NZ_WEGI01000011.1"/>
</dbReference>
<evidence type="ECO:0000256" key="3">
    <source>
        <dbReference type="ARBA" id="ARBA00022723"/>
    </source>
</evidence>
<proteinExistence type="inferred from homology"/>
<keyword evidence="4" id="KW-0249">Electron transport</keyword>
<dbReference type="Gene3D" id="1.10.10.1100">
    <property type="entry name" value="BFD-like [2Fe-2S]-binding domain"/>
    <property type="match status" value="1"/>
</dbReference>
<comment type="caution">
    <text evidence="10">The sequence shown here is derived from an EMBL/GenBank/DDBJ whole genome shotgun (WGS) entry which is preliminary data.</text>
</comment>
<reference evidence="10 11" key="1">
    <citation type="submission" date="2019-10" db="EMBL/GenBank/DDBJ databases">
        <title>Nocardia macrotermitis sp. nov. and Nocardia aurantia sp. nov., isolated from the gut of fungus growing-termite Macrotermes natalensis.</title>
        <authorList>
            <person name="Benndorf R."/>
            <person name="Schwitalla J."/>
            <person name="Martin K."/>
            <person name="De Beer W."/>
            <person name="Kaster A.-K."/>
            <person name="Vollmers J."/>
            <person name="Poulsen M."/>
            <person name="Beemelmanns C."/>
        </authorList>
    </citation>
    <scope>NUCLEOTIDE SEQUENCE [LARGE SCALE GENOMIC DNA]</scope>
    <source>
        <strain evidence="10 11">RB56</strain>
    </source>
</reference>
<dbReference type="InterPro" id="IPR041854">
    <property type="entry name" value="BFD-like_2Fe2S-bd_dom_sf"/>
</dbReference>
<evidence type="ECO:0000259" key="9">
    <source>
        <dbReference type="Pfam" id="PF04324"/>
    </source>
</evidence>
<dbReference type="InterPro" id="IPR052371">
    <property type="entry name" value="BFD-associated_ferredoxin"/>
</dbReference>
<dbReference type="AlphaFoldDB" id="A0A7K0DVH0"/>
<gene>
    <name evidence="10" type="ORF">NRB56_49220</name>
</gene>
<dbReference type="InterPro" id="IPR007419">
    <property type="entry name" value="BFD-like_2Fe2S-bd_dom"/>
</dbReference>
<sequence length="63" mass="6553">MYVCICNAVTESDVHDCVAAGACTTGQVKRACGWKPGCGSCTTRLAQMVRDARSNSPVETTAA</sequence>
<dbReference type="GO" id="GO:0051537">
    <property type="term" value="F:2 iron, 2 sulfur cluster binding"/>
    <property type="evidence" value="ECO:0007669"/>
    <property type="project" value="UniProtKB-KW"/>
</dbReference>
<keyword evidence="3" id="KW-0479">Metal-binding</keyword>
<dbReference type="Proteomes" id="UP000431401">
    <property type="component" value="Unassembled WGS sequence"/>
</dbReference>
<evidence type="ECO:0000256" key="6">
    <source>
        <dbReference type="ARBA" id="ARBA00023014"/>
    </source>
</evidence>